<evidence type="ECO:0000256" key="1">
    <source>
        <dbReference type="ARBA" id="ARBA00010641"/>
    </source>
</evidence>
<gene>
    <name evidence="7" type="primary">sigM_2</name>
    <name evidence="7" type="ORF">CAFE_30520</name>
</gene>
<dbReference type="InterPro" id="IPR013325">
    <property type="entry name" value="RNA_pol_sigma_r2"/>
</dbReference>
<dbReference type="EMBL" id="VWXL01000087">
    <property type="protein sequence ID" value="MVB12319.1"/>
    <property type="molecule type" value="Genomic_DNA"/>
</dbReference>
<dbReference type="AlphaFoldDB" id="A0A6N8I304"/>
<dbReference type="SUPFAM" id="SSF88946">
    <property type="entry name" value="Sigma2 domain of RNA polymerase sigma factors"/>
    <property type="match status" value="1"/>
</dbReference>
<keyword evidence="2" id="KW-0805">Transcription regulation</keyword>
<dbReference type="Gene3D" id="1.10.1740.10">
    <property type="match status" value="1"/>
</dbReference>
<keyword evidence="4" id="KW-0804">Transcription</keyword>
<dbReference type="InterPro" id="IPR014284">
    <property type="entry name" value="RNA_pol_sigma-70_dom"/>
</dbReference>
<proteinExistence type="inferred from homology"/>
<evidence type="ECO:0000313" key="8">
    <source>
        <dbReference type="Proteomes" id="UP000469440"/>
    </source>
</evidence>
<evidence type="ECO:0000313" key="7">
    <source>
        <dbReference type="EMBL" id="MVB12319.1"/>
    </source>
</evidence>
<keyword evidence="3" id="KW-0731">Sigma factor</keyword>
<evidence type="ECO:0000256" key="4">
    <source>
        <dbReference type="ARBA" id="ARBA00023163"/>
    </source>
</evidence>
<dbReference type="OrthoDB" id="2613570at2"/>
<keyword evidence="8" id="KW-1185">Reference proteome</keyword>
<dbReference type="GO" id="GO:0003677">
    <property type="term" value="F:DNA binding"/>
    <property type="evidence" value="ECO:0007669"/>
    <property type="project" value="InterPro"/>
</dbReference>
<protein>
    <submittedName>
        <fullName evidence="7">ECF RNA polymerase sigma factor SigM</fullName>
    </submittedName>
</protein>
<dbReference type="InterPro" id="IPR039425">
    <property type="entry name" value="RNA_pol_sigma-70-like"/>
</dbReference>
<evidence type="ECO:0000256" key="2">
    <source>
        <dbReference type="ARBA" id="ARBA00023015"/>
    </source>
</evidence>
<dbReference type="SUPFAM" id="SSF88659">
    <property type="entry name" value="Sigma3 and sigma4 domains of RNA polymerase sigma factors"/>
    <property type="match status" value="1"/>
</dbReference>
<dbReference type="InterPro" id="IPR013249">
    <property type="entry name" value="RNA_pol_sigma70_r4_t2"/>
</dbReference>
<evidence type="ECO:0000256" key="3">
    <source>
        <dbReference type="ARBA" id="ARBA00023082"/>
    </source>
</evidence>
<dbReference type="Proteomes" id="UP000469440">
    <property type="component" value="Unassembled WGS sequence"/>
</dbReference>
<feature type="domain" description="RNA polymerase sigma factor 70 region 4 type 2" evidence="6">
    <location>
        <begin position="114"/>
        <end position="166"/>
    </location>
</feature>
<accession>A0A6N8I304</accession>
<dbReference type="Pfam" id="PF08281">
    <property type="entry name" value="Sigma70_r4_2"/>
    <property type="match status" value="1"/>
</dbReference>
<dbReference type="Gene3D" id="1.10.10.10">
    <property type="entry name" value="Winged helix-like DNA-binding domain superfamily/Winged helix DNA-binding domain"/>
    <property type="match status" value="1"/>
</dbReference>
<dbReference type="GO" id="GO:0016987">
    <property type="term" value="F:sigma factor activity"/>
    <property type="evidence" value="ECO:0007669"/>
    <property type="project" value="UniProtKB-KW"/>
</dbReference>
<dbReference type="InterPro" id="IPR036388">
    <property type="entry name" value="WH-like_DNA-bd_sf"/>
</dbReference>
<comment type="similarity">
    <text evidence="1">Belongs to the sigma-70 factor family. ECF subfamily.</text>
</comment>
<name>A0A6N8I304_9FIRM</name>
<feature type="domain" description="RNA polymerase sigma-70 region 2" evidence="5">
    <location>
        <begin position="21"/>
        <end position="89"/>
    </location>
</feature>
<dbReference type="NCBIfam" id="TIGR02937">
    <property type="entry name" value="sigma70-ECF"/>
    <property type="match status" value="1"/>
</dbReference>
<organism evidence="7 8">
    <name type="scientific">Caproicibacter fermentans</name>
    <dbReference type="NCBI Taxonomy" id="2576756"/>
    <lineage>
        <taxon>Bacteria</taxon>
        <taxon>Bacillati</taxon>
        <taxon>Bacillota</taxon>
        <taxon>Clostridia</taxon>
        <taxon>Eubacteriales</taxon>
        <taxon>Acutalibacteraceae</taxon>
        <taxon>Caproicibacter</taxon>
    </lineage>
</organism>
<dbReference type="CDD" id="cd06171">
    <property type="entry name" value="Sigma70_r4"/>
    <property type="match status" value="1"/>
</dbReference>
<dbReference type="RefSeq" id="WP_066647528.1">
    <property type="nucleotide sequence ID" value="NZ_VWXL01000087.1"/>
</dbReference>
<dbReference type="PANTHER" id="PTHR43133:SF60">
    <property type="entry name" value="RNA POLYMERASE SIGMA FACTOR SIGV"/>
    <property type="match status" value="1"/>
</dbReference>
<dbReference type="Pfam" id="PF04542">
    <property type="entry name" value="Sigma70_r2"/>
    <property type="match status" value="1"/>
</dbReference>
<dbReference type="InterPro" id="IPR007627">
    <property type="entry name" value="RNA_pol_sigma70_r2"/>
</dbReference>
<comment type="caution">
    <text evidence="7">The sequence shown here is derived from an EMBL/GenBank/DDBJ whole genome shotgun (WGS) entry which is preliminary data.</text>
</comment>
<reference evidence="7 8" key="1">
    <citation type="submission" date="2019-09" db="EMBL/GenBank/DDBJ databases">
        <title>Genome sequence of Clostridium sp. EA1.</title>
        <authorList>
            <person name="Poehlein A."/>
            <person name="Bengelsdorf F.R."/>
            <person name="Daniel R."/>
        </authorList>
    </citation>
    <scope>NUCLEOTIDE SEQUENCE [LARGE SCALE GENOMIC DNA]</scope>
    <source>
        <strain evidence="7 8">EA1</strain>
    </source>
</reference>
<evidence type="ECO:0000259" key="6">
    <source>
        <dbReference type="Pfam" id="PF08281"/>
    </source>
</evidence>
<sequence>MLIFFLSMLETDEDKNKFTLLYEKYRKLMFYIANQILKDDYLSEDAVEQTFVKIIENLDNISDVDCHKTKSYIVIMVRNCSINLYRQRKSHPTVSLDEDLEIADDQPFAIDEADALTRSVARLPIIYKDILTLKYVQEFPNEEIARMLGISEPTVRKRLERAKEKIQQFLNEETSGNAN</sequence>
<dbReference type="InterPro" id="IPR013324">
    <property type="entry name" value="RNA_pol_sigma_r3/r4-like"/>
</dbReference>
<evidence type="ECO:0000259" key="5">
    <source>
        <dbReference type="Pfam" id="PF04542"/>
    </source>
</evidence>
<dbReference type="GO" id="GO:0006352">
    <property type="term" value="P:DNA-templated transcription initiation"/>
    <property type="evidence" value="ECO:0007669"/>
    <property type="project" value="InterPro"/>
</dbReference>
<dbReference type="PANTHER" id="PTHR43133">
    <property type="entry name" value="RNA POLYMERASE ECF-TYPE SIGMA FACTO"/>
    <property type="match status" value="1"/>
</dbReference>